<dbReference type="GO" id="GO:0004462">
    <property type="term" value="F:lactoylglutathione lyase activity"/>
    <property type="evidence" value="ECO:0007669"/>
    <property type="project" value="InterPro"/>
</dbReference>
<proteinExistence type="predicted"/>
<evidence type="ECO:0000256" key="1">
    <source>
        <dbReference type="ARBA" id="ARBA00022723"/>
    </source>
</evidence>
<dbReference type="GO" id="GO:0046872">
    <property type="term" value="F:metal ion binding"/>
    <property type="evidence" value="ECO:0007669"/>
    <property type="project" value="UniProtKB-KW"/>
</dbReference>
<dbReference type="GO" id="GO:0005737">
    <property type="term" value="C:cytoplasm"/>
    <property type="evidence" value="ECO:0007669"/>
    <property type="project" value="TreeGrafter"/>
</dbReference>
<dbReference type="Proteomes" id="UP000289738">
    <property type="component" value="Chromosome A10"/>
</dbReference>
<dbReference type="PANTHER" id="PTHR46036">
    <property type="entry name" value="LACTOYLGLUTATHIONE LYASE"/>
    <property type="match status" value="1"/>
</dbReference>
<comment type="caution">
    <text evidence="3">The sequence shown here is derived from an EMBL/GenBank/DDBJ whole genome shotgun (WGS) entry which is preliminary data.</text>
</comment>
<keyword evidence="4" id="KW-1185">Reference proteome</keyword>
<dbReference type="Gene3D" id="3.10.180.10">
    <property type="entry name" value="2,3-Dihydroxybiphenyl 1,2-Dioxygenase, domain 1"/>
    <property type="match status" value="2"/>
</dbReference>
<dbReference type="AlphaFoldDB" id="A0A445B8R4"/>
<dbReference type="Pfam" id="PF00903">
    <property type="entry name" value="Glyoxalase"/>
    <property type="match status" value="2"/>
</dbReference>
<gene>
    <name evidence="3" type="ORF">Ahy_A10g050173</name>
</gene>
<dbReference type="GO" id="GO:0019243">
    <property type="term" value="P:methylglyoxal catabolic process to D-lactate via S-lactoyl-glutathione"/>
    <property type="evidence" value="ECO:0007669"/>
    <property type="project" value="TreeGrafter"/>
</dbReference>
<dbReference type="STRING" id="3818.A0A445B8R4"/>
<feature type="domain" description="VOC" evidence="2">
    <location>
        <begin position="114"/>
        <end position="210"/>
    </location>
</feature>
<dbReference type="PROSITE" id="PS00934">
    <property type="entry name" value="GLYOXALASE_I_1"/>
    <property type="match status" value="1"/>
</dbReference>
<evidence type="ECO:0000259" key="2">
    <source>
        <dbReference type="PROSITE" id="PS51819"/>
    </source>
</evidence>
<dbReference type="PANTHER" id="PTHR46036:SF5">
    <property type="entry name" value="LACTOYLGLUTATHIONE LYASE"/>
    <property type="match status" value="1"/>
</dbReference>
<dbReference type="PROSITE" id="PS51819">
    <property type="entry name" value="VOC"/>
    <property type="match status" value="1"/>
</dbReference>
<protein>
    <recommendedName>
        <fullName evidence="2">VOC domain-containing protein</fullName>
    </recommendedName>
</protein>
<evidence type="ECO:0000313" key="3">
    <source>
        <dbReference type="EMBL" id="RYR35063.1"/>
    </source>
</evidence>
<dbReference type="InterPro" id="IPR004360">
    <property type="entry name" value="Glyas_Fos-R_dOase_dom"/>
</dbReference>
<dbReference type="EMBL" id="SDMP01000010">
    <property type="protein sequence ID" value="RYR35063.1"/>
    <property type="molecule type" value="Genomic_DNA"/>
</dbReference>
<dbReference type="InterPro" id="IPR037523">
    <property type="entry name" value="VOC_core"/>
</dbReference>
<accession>A0A445B8R4</accession>
<dbReference type="InterPro" id="IPR029068">
    <property type="entry name" value="Glyas_Bleomycin-R_OHBP_Dase"/>
</dbReference>
<reference evidence="3 4" key="1">
    <citation type="submission" date="2019-01" db="EMBL/GenBank/DDBJ databases">
        <title>Sequencing of cultivated peanut Arachis hypogaea provides insights into genome evolution and oil improvement.</title>
        <authorList>
            <person name="Chen X."/>
        </authorList>
    </citation>
    <scope>NUCLEOTIDE SEQUENCE [LARGE SCALE GENOMIC DNA]</scope>
    <source>
        <strain evidence="4">cv. Fuhuasheng</strain>
        <tissue evidence="3">Leaves</tissue>
    </source>
</reference>
<evidence type="ECO:0000313" key="4">
    <source>
        <dbReference type="Proteomes" id="UP000289738"/>
    </source>
</evidence>
<name>A0A445B8R4_ARAHY</name>
<sequence>MLTHLAICNDSKLEPLFSKLLPLYIPSLSLNSAAVCNKELEYKRENSFSIEFMDLQSKEVILINFFTVELIRVKGGKITREPGPVKGGSLVIAFIEDPDGYKFELLERGPTPKLLCQVMLRVSDLKRSIEFYEKAFGMELLRTRDNPKYKMELYCKGRISSSLHRNQSFEKHDDGCVEEVNDVNNNNNHNQNYHPSSQFIRKEFDSLWIQ</sequence>
<dbReference type="InterPro" id="IPR018146">
    <property type="entry name" value="Glyoxalase_1_CS"/>
</dbReference>
<dbReference type="SUPFAM" id="SSF54593">
    <property type="entry name" value="Glyoxalase/Bleomycin resistance protein/Dihydroxybiphenyl dioxygenase"/>
    <property type="match status" value="2"/>
</dbReference>
<keyword evidence="1" id="KW-0479">Metal-binding</keyword>
<organism evidence="3 4">
    <name type="scientific">Arachis hypogaea</name>
    <name type="common">Peanut</name>
    <dbReference type="NCBI Taxonomy" id="3818"/>
    <lineage>
        <taxon>Eukaryota</taxon>
        <taxon>Viridiplantae</taxon>
        <taxon>Streptophyta</taxon>
        <taxon>Embryophyta</taxon>
        <taxon>Tracheophyta</taxon>
        <taxon>Spermatophyta</taxon>
        <taxon>Magnoliopsida</taxon>
        <taxon>eudicotyledons</taxon>
        <taxon>Gunneridae</taxon>
        <taxon>Pentapetalae</taxon>
        <taxon>rosids</taxon>
        <taxon>fabids</taxon>
        <taxon>Fabales</taxon>
        <taxon>Fabaceae</taxon>
        <taxon>Papilionoideae</taxon>
        <taxon>50 kb inversion clade</taxon>
        <taxon>dalbergioids sensu lato</taxon>
        <taxon>Dalbergieae</taxon>
        <taxon>Pterocarpus clade</taxon>
        <taxon>Arachis</taxon>
    </lineage>
</organism>